<keyword evidence="1" id="KW-0677">Repeat</keyword>
<dbReference type="InterPro" id="IPR058056">
    <property type="entry name" value="WH_TANC1/2"/>
</dbReference>
<dbReference type="InterPro" id="IPR007111">
    <property type="entry name" value="NACHT_NTPase"/>
</dbReference>
<organism evidence="5 6">
    <name type="scientific">Porites lobata</name>
    <dbReference type="NCBI Taxonomy" id="104759"/>
    <lineage>
        <taxon>Eukaryota</taxon>
        <taxon>Metazoa</taxon>
        <taxon>Cnidaria</taxon>
        <taxon>Anthozoa</taxon>
        <taxon>Hexacorallia</taxon>
        <taxon>Scleractinia</taxon>
        <taxon>Fungiina</taxon>
        <taxon>Poritidae</taxon>
        <taxon>Porites</taxon>
    </lineage>
</organism>
<feature type="domain" description="NACHT" evidence="4">
    <location>
        <begin position="1118"/>
        <end position="1265"/>
    </location>
</feature>
<keyword evidence="2" id="KW-0175">Coiled coil</keyword>
<dbReference type="InterPro" id="IPR011044">
    <property type="entry name" value="Quino_amine_DH_bsu"/>
</dbReference>
<dbReference type="Proteomes" id="UP001159405">
    <property type="component" value="Unassembled WGS sequence"/>
</dbReference>
<dbReference type="EMBL" id="CALNXK010000346">
    <property type="protein sequence ID" value="CAH3183197.1"/>
    <property type="molecule type" value="Genomic_DNA"/>
</dbReference>
<dbReference type="Gene3D" id="3.40.50.300">
    <property type="entry name" value="P-loop containing nucleotide triphosphate hydrolases"/>
    <property type="match status" value="1"/>
</dbReference>
<dbReference type="InterPro" id="IPR027417">
    <property type="entry name" value="P-loop_NTPase"/>
</dbReference>
<feature type="coiled-coil region" evidence="2">
    <location>
        <begin position="1045"/>
        <end position="1072"/>
    </location>
</feature>
<evidence type="ECO:0000256" key="3">
    <source>
        <dbReference type="SAM" id="MobiDB-lite"/>
    </source>
</evidence>
<reference evidence="5 6" key="1">
    <citation type="submission" date="2022-05" db="EMBL/GenBank/DDBJ databases">
        <authorList>
            <consortium name="Genoscope - CEA"/>
            <person name="William W."/>
        </authorList>
    </citation>
    <scope>NUCLEOTIDE SEQUENCE [LARGE SCALE GENOMIC DNA]</scope>
</reference>
<dbReference type="SMART" id="SM00320">
    <property type="entry name" value="WD40"/>
    <property type="match status" value="3"/>
</dbReference>
<dbReference type="SUPFAM" id="SSF50969">
    <property type="entry name" value="YVTN repeat-like/Quinoprotein amine dehydrogenase"/>
    <property type="match status" value="1"/>
</dbReference>
<evidence type="ECO:0000313" key="5">
    <source>
        <dbReference type="EMBL" id="CAH3183197.1"/>
    </source>
</evidence>
<comment type="caution">
    <text evidence="5">The sequence shown here is derived from an EMBL/GenBank/DDBJ whole genome shotgun (WGS) entry which is preliminary data.</text>
</comment>
<feature type="compositionally biased region" description="Polar residues" evidence="3">
    <location>
        <begin position="2141"/>
        <end position="2153"/>
    </location>
</feature>
<evidence type="ECO:0000259" key="4">
    <source>
        <dbReference type="PROSITE" id="PS50837"/>
    </source>
</evidence>
<dbReference type="InterPro" id="IPR015943">
    <property type="entry name" value="WD40/YVTN_repeat-like_dom_sf"/>
</dbReference>
<dbReference type="SUPFAM" id="SSF52540">
    <property type="entry name" value="P-loop containing nucleoside triphosphate hydrolases"/>
    <property type="match status" value="1"/>
</dbReference>
<gene>
    <name evidence="5" type="ORF">PLOB_00028139</name>
</gene>
<dbReference type="Pfam" id="PF24883">
    <property type="entry name" value="NPHP3_N"/>
    <property type="match status" value="1"/>
</dbReference>
<dbReference type="Pfam" id="PF18738">
    <property type="entry name" value="HEPN_DZIP3"/>
    <property type="match status" value="1"/>
</dbReference>
<dbReference type="PROSITE" id="PS50837">
    <property type="entry name" value="NACHT"/>
    <property type="match status" value="1"/>
</dbReference>
<protein>
    <recommendedName>
        <fullName evidence="4">NACHT domain-containing protein</fullName>
    </recommendedName>
</protein>
<accession>A0ABN8S078</accession>
<sequence length="2176" mass="245727">MLSQLCTTELNNVKRKGVHGTEFSDTARYALQHGVCHNYARSTRSFEEIVNNYVTDLDIVYAKLCVNDTASSEDMVLTQKQEAFQLLSSESQNALGTLLFLLRKYHERLTTNPTSFFQVMMNEGGDDFAGEATELLQTKYHDIPYMKYVPKGAMEEEIEVQALFRCTSRVACFDISPQQEFMVCECRDGTIQLWSVQTGKQIWKRPVKFGKRYVDDLDAFRVVPESSVLSCYRSVFFHPTKPIVLPGILSHAYSIDGAFLPLFPNSNCKFTVCSVNGDSMITDFPCYAKCLVMWSLTNGEEITRTERDEVVLSFAWSPDRKLLAISHLSGLVCLVDALNCFETLAEITTVLPCGMIKFAPNLKFLFCWCKPVKSMWERYPKGIRVNVNNLPCGTFSLDVVNDNVDYEPWDYELSSKAGFLMGDPVSCSFRRLEDFLGPHWVLVEGAFAFVLNRQNVLRAFPGNNRIAMFNPGEMKIATTTSYRRLRHVAFAVDGKSVYGVTEDKEAAVVSFDVSSGKLTAKIEISTCRGLHYPKQPFTTVNNSDNGICLVTMINGVLLKQRHRRTAVQLWNFELSQQVRSWASLCEVTYMMPVTDQCVACVGRRFEVSILDTLSGDIVKTISLCHEGYQSTCPIMYKEAIECNSKFQLLSTARDSVQLSDDGGSLWKRVFKDSLLCSWNLPGMFSPTENFVLVSAKSPQCKQEVHVLDASSGSTVCTLCTVDHVTKCAFVSDAECVIDCQDRPGSSCLRLFNVKTGDLLSVLDTDTWPSCLVSFPQKGLIAFGLWNSGRMCAFIEVKLPRDKVNRKAKVRNAFKRWWIFPFLAFMATATPSPLASSFDKTNGNKLSRLLIDGGTTVLRNIFDYHHPPAHLAANLGSRHIHPILTRLRHRNILNGSQWDKLFPPSGGGTPNSITFDITLLFLLLTNICGLSPPPSGSWHKMPPASDTSFEANLARIKYYRNVLYGHVTTTGIPKLLFDLKWQEISSVLVSLGLNQSEVDRLKREPCGEDYISAVTEWMKNDEEIQFQLKDLLEGVQRSIQMLQEVRKTQQESRQQIEYEAANTEERRDKAEEDEALRKLAKVNTVTVIQSHSGKYQEGTRLHIFEKIKLWLDDLTSKNRVVVISGDAGMGKSVIAAVVCQRMQHADRLSGSHFCQHNKERFRNPKVMLQSLACQLCDVLPEYKSEVVKKLSRNLGVGMNNLEVQELFEFLFEEPLRSVGDPGRNFLLVIDGLDESEYKGRNDLLDVVANHFCKLPVWFRFLVTTRPEINIADGLKRFNPIQLEQDDEENVKDIRLFLEKQLSSVIQSGSEEVVIDALVRMAAGHFLYAYLMVDFIKENILNLTPEELGRTLPSGVSSVYQSYFERLEKELEISEDQFLTFLSAMAAAREPLPRDFVSKMMLSDSKSPSGPRKVTKAINSISTLLPVHDDCIVFFHKSVKDWLTDRTAYGRHTFSVDEKQGHVKLSELCTDELNNVKRRGVHGTEFSDTARYALQHGVYHMLESGDLEQSTRNFQEIVNNYITDLNIVYAKLCVNNTASSEDIILTQKQEAFRALSSERQKALGTLLSLLRKYHGRLSTHPCTIFQVMVNEGGDVFAGEVTKVLQSRKLPYMEYFHKEAFLKWLNKTQAEFPCKSAVACFDISPSQEFMVCECTDGMIYLWSLKTGEQRWERRVEIKKCYFKRSLPYRVVPNSNVLSCYRSVVFHPTEPVVLPGTLRHAYSFEGNLQPLFPLNVIKRPDGTFSLNVLDNDFGRDPWNYQWNYESSSKGGFLMGDPMLYRLSWTGNPDLSGSLDLFAFAFVLNKQSVLRALPGNRIITMLKHENNWRFTWRSPFFPICCRIAFALDGKTIYRTSEGYKGLQVKSSDVSIGDHKATKAICTHDVLLVPVSEGVVLKQKEPGADVQLWNFELSQQIRSWPNLSEVRDIMPFSDQCVACVGREFEVSILDTSNGNIVKTIPLCHEGFQSTSHVFGEKSIVCNSKYQLLSTSGSFVQLSDGKNELWKRTLKCSRFVNRAMFSPTEEFVLVRSGNSDFKKEVLVLEASSGKHLRTLCTVRQVLDYAFVSKTECVMLCENTSGSCYLPLFNVSTGDVLTVLDIDFVPSGSLASCPQKGLIAIGLANSEHRCAVIQVKLPRHKVNQEAKVSESSTLGDKSSATVRRPGNKFGGDFCVCLWSLEPQH</sequence>
<dbReference type="PANTHER" id="PTHR10039:SF14">
    <property type="entry name" value="NACHT DOMAIN-CONTAINING PROTEIN"/>
    <property type="match status" value="1"/>
</dbReference>
<dbReference type="Pfam" id="PF25521">
    <property type="entry name" value="WHD_TANC1"/>
    <property type="match status" value="1"/>
</dbReference>
<evidence type="ECO:0000256" key="1">
    <source>
        <dbReference type="ARBA" id="ARBA00022737"/>
    </source>
</evidence>
<evidence type="ECO:0000313" key="6">
    <source>
        <dbReference type="Proteomes" id="UP001159405"/>
    </source>
</evidence>
<evidence type="ECO:0000256" key="2">
    <source>
        <dbReference type="SAM" id="Coils"/>
    </source>
</evidence>
<dbReference type="SUPFAM" id="SSF82171">
    <property type="entry name" value="DPP6 N-terminal domain-like"/>
    <property type="match status" value="1"/>
</dbReference>
<dbReference type="Gene3D" id="2.130.10.10">
    <property type="entry name" value="YVTN repeat-like/Quinoprotein amine dehydrogenase"/>
    <property type="match status" value="1"/>
</dbReference>
<dbReference type="InterPro" id="IPR056884">
    <property type="entry name" value="NPHP3-like_N"/>
</dbReference>
<name>A0ABN8S078_9CNID</name>
<dbReference type="InterPro" id="IPR041249">
    <property type="entry name" value="HEPN_DZIP3"/>
</dbReference>
<dbReference type="InterPro" id="IPR001680">
    <property type="entry name" value="WD40_rpt"/>
</dbReference>
<keyword evidence="6" id="KW-1185">Reference proteome</keyword>
<proteinExistence type="predicted"/>
<dbReference type="PANTHER" id="PTHR10039">
    <property type="entry name" value="AMELOGENIN"/>
    <property type="match status" value="1"/>
</dbReference>
<feature type="region of interest" description="Disordered" evidence="3">
    <location>
        <begin position="2136"/>
        <end position="2155"/>
    </location>
</feature>